<proteinExistence type="predicted"/>
<evidence type="ECO:0000313" key="2">
    <source>
        <dbReference type="EMBL" id="PQO47699.1"/>
    </source>
</evidence>
<protein>
    <submittedName>
        <fullName evidence="2">Uncharacterized protein</fullName>
    </submittedName>
</protein>
<evidence type="ECO:0000313" key="3">
    <source>
        <dbReference type="Proteomes" id="UP000237819"/>
    </source>
</evidence>
<dbReference type="Proteomes" id="UP000237819">
    <property type="component" value="Unassembled WGS sequence"/>
</dbReference>
<feature type="chain" id="PRO_5015785669" evidence="1">
    <location>
        <begin position="31"/>
        <end position="477"/>
    </location>
</feature>
<feature type="signal peptide" evidence="1">
    <location>
        <begin position="1"/>
        <end position="30"/>
    </location>
</feature>
<reference evidence="2 3" key="1">
    <citation type="submission" date="2018-02" db="EMBL/GenBank/DDBJ databases">
        <title>Comparative genomes isolates from brazilian mangrove.</title>
        <authorList>
            <person name="Araujo J.E."/>
            <person name="Taketani R.G."/>
            <person name="Silva M.C.P."/>
            <person name="Loureco M.V."/>
            <person name="Andreote F.D."/>
        </authorList>
    </citation>
    <scope>NUCLEOTIDE SEQUENCE [LARGE SCALE GENOMIC DNA]</scope>
    <source>
        <strain evidence="2 3">Nap-Phe MGV</strain>
    </source>
</reference>
<evidence type="ECO:0000256" key="1">
    <source>
        <dbReference type="SAM" id="SignalP"/>
    </source>
</evidence>
<name>A0A2S8GTE9_9BACT</name>
<dbReference type="EMBL" id="PUHZ01000004">
    <property type="protein sequence ID" value="PQO47699.1"/>
    <property type="molecule type" value="Genomic_DNA"/>
</dbReference>
<dbReference type="AlphaFoldDB" id="A0A2S8GTE9"/>
<keyword evidence="1" id="KW-0732">Signal</keyword>
<organism evidence="2 3">
    <name type="scientific">Blastopirellula marina</name>
    <dbReference type="NCBI Taxonomy" id="124"/>
    <lineage>
        <taxon>Bacteria</taxon>
        <taxon>Pseudomonadati</taxon>
        <taxon>Planctomycetota</taxon>
        <taxon>Planctomycetia</taxon>
        <taxon>Pirellulales</taxon>
        <taxon>Pirellulaceae</taxon>
        <taxon>Blastopirellula</taxon>
    </lineage>
</organism>
<sequence>MQRRISPRRGWTLLLSALLLSAATSTTAVAGGFGWTSLVPGPVIRIDGRNFTDEIFGKGAWVAGVLSDVEYVETQNRPNGGFGGGRLIDAHVYRVRLTVSKRLFCRDPLPPKFAFAEVRIPLSGYWDGDRYRRPQNGDRVFAEVRQTESGQWECRGIGIPLAGEYALVDRVQSILYEGSSRQAVEQLLAGCCDDDPAFAVWCMNALNVFDDDDTGTQQEVYGRFRDLVTVDRYREALITTLESRATPREPFIHAAVIIRNEWMPPDEEERFHQANYQRIRDHFARPHEPLNNFEQNELSVLLSWIYIKANERRRREVLAILIKQADNPILTSRAESFRWAAELYSTQDEDLNAAIFRYYRDHAPLRPQNREEAVGYWSGLFRFMFCETHRKRKADDAGLDILEQKWPLASQEELPILAHELNSYLAECVVRLSAEDWRLVTLRLKTLYGISATEEQRQTMSKCLRDRKIPLPQDLAT</sequence>
<comment type="caution">
    <text evidence="2">The sequence shown here is derived from an EMBL/GenBank/DDBJ whole genome shotgun (WGS) entry which is preliminary data.</text>
</comment>
<accession>A0A2S8GTE9</accession>
<dbReference type="RefSeq" id="WP_105333959.1">
    <property type="nucleotide sequence ID" value="NZ_PUHZ01000004.1"/>
</dbReference>
<gene>
    <name evidence="2" type="ORF">C5Y93_03320</name>
</gene>